<evidence type="ECO:0000256" key="4">
    <source>
        <dbReference type="ARBA" id="ARBA00022729"/>
    </source>
</evidence>
<evidence type="ECO:0000256" key="9">
    <source>
        <dbReference type="RuleBase" id="RU003679"/>
    </source>
</evidence>
<dbReference type="InterPro" id="IPR037110">
    <property type="entry name" value="Betagal_dom2_sf"/>
</dbReference>
<evidence type="ECO:0000256" key="2">
    <source>
        <dbReference type="ARBA" id="ARBA00009809"/>
    </source>
</evidence>
<dbReference type="InterPro" id="IPR025300">
    <property type="entry name" value="BetaGal_jelly_roll_dom"/>
</dbReference>
<dbReference type="InterPro" id="IPR018954">
    <property type="entry name" value="Betagal_dom2"/>
</dbReference>
<dbReference type="InterPro" id="IPR008979">
    <property type="entry name" value="Galactose-bd-like_sf"/>
</dbReference>
<dbReference type="EMBL" id="SRMI01000003">
    <property type="protein sequence ID" value="TVY75283.1"/>
    <property type="molecule type" value="Genomic_DNA"/>
</dbReference>
<evidence type="ECO:0000256" key="6">
    <source>
        <dbReference type="ARBA" id="ARBA00023180"/>
    </source>
</evidence>
<dbReference type="Gene3D" id="2.102.20.10">
    <property type="entry name" value="Beta-galactosidase, domain 2"/>
    <property type="match status" value="1"/>
</dbReference>
<dbReference type="FunFam" id="3.20.20.80:FF:000040">
    <property type="entry name" value="Beta-galactosidase A"/>
    <property type="match status" value="1"/>
</dbReference>
<dbReference type="PROSITE" id="PS01182">
    <property type="entry name" value="GLYCOSYL_HYDROL_F35"/>
    <property type="match status" value="1"/>
</dbReference>
<dbReference type="AlphaFoldDB" id="A0A559LM05"/>
<dbReference type="InterPro" id="IPR025972">
    <property type="entry name" value="BetaGal_dom3"/>
</dbReference>
<reference evidence="12 13" key="1">
    <citation type="journal article" date="2019" name="Microbiol. Resour. Announc.">
        <title>High-quality draft genome sequence of Fusarium oxysporum f. sp. cubense strain 160527, a causal agent of Panama disease.</title>
        <authorList>
            <person name="Asai S."/>
            <person name="Ayukawa Y."/>
            <person name="Gan P."/>
            <person name="Masuda S."/>
            <person name="Komatsu K."/>
            <person name="Shirasu K."/>
            <person name="Arie T."/>
        </authorList>
    </citation>
    <scope>NUCLEOTIDE SEQUENCE [LARGE SCALE GENOMIC DNA]</scope>
    <source>
        <strain evidence="12 13">160527</strain>
    </source>
</reference>
<dbReference type="Pfam" id="PF13363">
    <property type="entry name" value="BetaGal_dom3"/>
    <property type="match status" value="1"/>
</dbReference>
<evidence type="ECO:0000256" key="8">
    <source>
        <dbReference type="RuleBase" id="RU000675"/>
    </source>
</evidence>
<feature type="chain" id="PRO_5022162993" description="Beta-galactosidase" evidence="10">
    <location>
        <begin position="17"/>
        <end position="1013"/>
    </location>
</feature>
<dbReference type="Gene3D" id="2.60.120.260">
    <property type="entry name" value="Galactose-binding domain-like"/>
    <property type="match status" value="2"/>
</dbReference>
<dbReference type="InterPro" id="IPR017853">
    <property type="entry name" value="GH"/>
</dbReference>
<dbReference type="FunFam" id="2.102.20.10:FF:000001">
    <property type="entry name" value="Beta-galactosidase A"/>
    <property type="match status" value="1"/>
</dbReference>
<dbReference type="Proteomes" id="UP000320707">
    <property type="component" value="Unassembled WGS sequence"/>
</dbReference>
<keyword evidence="5 8" id="KW-0378">Hydrolase</keyword>
<feature type="signal peptide" evidence="10">
    <location>
        <begin position="1"/>
        <end position="16"/>
    </location>
</feature>
<dbReference type="Gene3D" id="3.20.20.80">
    <property type="entry name" value="Glycosidases"/>
    <property type="match status" value="1"/>
</dbReference>
<dbReference type="GO" id="GO:0004565">
    <property type="term" value="F:beta-galactosidase activity"/>
    <property type="evidence" value="ECO:0007669"/>
    <property type="project" value="UniProtKB-EC"/>
</dbReference>
<accession>A0A559LM05</accession>
<name>A0A559LM05_FUSOC</name>
<dbReference type="PANTHER" id="PTHR23421">
    <property type="entry name" value="BETA-GALACTOSIDASE RELATED"/>
    <property type="match status" value="1"/>
</dbReference>
<evidence type="ECO:0000256" key="1">
    <source>
        <dbReference type="ARBA" id="ARBA00001412"/>
    </source>
</evidence>
<organism evidence="12 13">
    <name type="scientific">Fusarium oxysporum f. sp. cubense</name>
    <dbReference type="NCBI Taxonomy" id="61366"/>
    <lineage>
        <taxon>Eukaryota</taxon>
        <taxon>Fungi</taxon>
        <taxon>Dikarya</taxon>
        <taxon>Ascomycota</taxon>
        <taxon>Pezizomycotina</taxon>
        <taxon>Sordariomycetes</taxon>
        <taxon>Hypocreomycetidae</taxon>
        <taxon>Hypocreales</taxon>
        <taxon>Nectriaceae</taxon>
        <taxon>Fusarium</taxon>
        <taxon>Fusarium oxysporum species complex</taxon>
    </lineage>
</organism>
<evidence type="ECO:0000256" key="10">
    <source>
        <dbReference type="SAM" id="SignalP"/>
    </source>
</evidence>
<evidence type="ECO:0000259" key="11">
    <source>
        <dbReference type="SMART" id="SM01029"/>
    </source>
</evidence>
<dbReference type="GO" id="GO:0005975">
    <property type="term" value="P:carbohydrate metabolic process"/>
    <property type="evidence" value="ECO:0007669"/>
    <property type="project" value="InterPro"/>
</dbReference>
<sequence>MAFCLLAAKLPASALGASIKTPSNAQPQDLVTWDEHSILVRGERIMFFLGEVHPFRLPSPGAWLDIFQKLRASGFSGASFYLMWGVLEGQPGHVRADGVFALEEFFKAASEAGIYLLARPGPYINAEVSGGGFPGWIQRITGTIRTQDPEFLEATKTYLSHVGSLIANAQITKGGPVILVQPENEYSICSTYASGNVTGCLQPDYMQFIESQLRNAGITVPFISNDGVPVGNWAPGSGAGAVDIYGVDHYPFSWGVGCDNPSNWTRGEWLLNNINATVQDRMSPNTPFAMVEYQGGAADFWGGTGVESCSALINHEFARVFNKLVYALSAKIVNLYMTFGGTNWGNLGHAKGYTSYDVGAAIAENRAVDREKYSELKLQGYFLQSSPSYLTSVPDNGTFGKYTDSRKVVVTQLKSGQTAYYIVRQADYAANDTNSYSLTIPTSSGKLKIPRLGGRLTLNGRDTKIHVADYPVGNTKLVYSTAEVMAWRQFKSKTVLLLYGGEGETHEFAIRHDHRCPVASGGNRFKCRSVDSLLTINWNVQTQGQVLRFASGLEVHLLWRNDAYNYWLLDLPAPAPINNYITPSRLESTDLSVIVKAGYLMRTAKVSGSSLFLTGDVNRTTEVEVVAAPITPSKLYFNGQQVRTKSKGSQARGTIKFKEPKIRLPDLSRLQWRYVDSLPEVHKVYDDSKWVSCTNRHTNNIRALTTPTSLYASDYGFHSGSMLYRGHFIATGHESSLFISTQGGQGFGHSIWLNSTFLGSWPGQTGVFFRNETLSLPKKLKAHAPYVITTLIDHMGLHDNWFSDAQEMKEPRGILDYMLSGHSKKSDLSWKLTGNLGGEQYPDHSRGPLNEGSLYAERKGFHLPGAPLSQWKKTKLDGLKQAGVGLFATTFDLDFPQDFDIPISLNFENTTTAAGSSDTGRKAPANFRAQIFVNGWQLGKYVNNLGPQTQYVLPEGILNHHGSNYLAMTLWCLDKSGVDLEGVSLKVDAVVQSGKKRTALVEGSRYTRRLQAY</sequence>
<dbReference type="PRINTS" id="PR00742">
    <property type="entry name" value="GLHYDRLASE35"/>
</dbReference>
<keyword evidence="7 8" id="KW-0326">Glycosidase</keyword>
<dbReference type="SUPFAM" id="SSF117100">
    <property type="entry name" value="Beta-galactosidase LacA, domain 3"/>
    <property type="match status" value="1"/>
</dbReference>
<feature type="domain" description="Beta-galactosidase" evidence="11">
    <location>
        <begin position="389"/>
        <end position="566"/>
    </location>
</feature>
<dbReference type="SUPFAM" id="SSF51011">
    <property type="entry name" value="Glycosyl hydrolase domain"/>
    <property type="match status" value="1"/>
</dbReference>
<comment type="similarity">
    <text evidence="2 9">Belongs to the glycosyl hydrolase 35 family.</text>
</comment>
<dbReference type="InterPro" id="IPR001944">
    <property type="entry name" value="Glycoside_Hdrlase_35"/>
</dbReference>
<dbReference type="SUPFAM" id="SSF49785">
    <property type="entry name" value="Galactose-binding domain-like"/>
    <property type="match status" value="2"/>
</dbReference>
<protein>
    <recommendedName>
        <fullName evidence="3 8">Beta-galactosidase</fullName>
        <ecNumber evidence="3 8">3.2.1.23</ecNumber>
    </recommendedName>
</protein>
<dbReference type="InterPro" id="IPR019801">
    <property type="entry name" value="Glyco_hydro_35_CS"/>
</dbReference>
<dbReference type="SMART" id="SM01029">
    <property type="entry name" value="BetaGal_dom2"/>
    <property type="match status" value="1"/>
</dbReference>
<comment type="caution">
    <text evidence="12">The sequence shown here is derived from an EMBL/GenBank/DDBJ whole genome shotgun (WGS) entry which is preliminary data.</text>
</comment>
<keyword evidence="4 10" id="KW-0732">Signal</keyword>
<dbReference type="Pfam" id="PF10435">
    <property type="entry name" value="BetaGal_dom2"/>
    <property type="match status" value="1"/>
</dbReference>
<dbReference type="EC" id="3.2.1.23" evidence="3 8"/>
<evidence type="ECO:0000313" key="13">
    <source>
        <dbReference type="Proteomes" id="UP000320707"/>
    </source>
</evidence>
<dbReference type="Pfam" id="PF13364">
    <property type="entry name" value="BetaGal_ABD2"/>
    <property type="match status" value="2"/>
</dbReference>
<comment type="catalytic activity">
    <reaction evidence="1 8">
        <text>Hydrolysis of terminal non-reducing beta-D-galactose residues in beta-D-galactosides.</text>
        <dbReference type="EC" id="3.2.1.23"/>
    </reaction>
</comment>
<evidence type="ECO:0000256" key="5">
    <source>
        <dbReference type="ARBA" id="ARBA00022801"/>
    </source>
</evidence>
<dbReference type="InterPro" id="IPR036833">
    <property type="entry name" value="BetaGal_dom3_sf"/>
</dbReference>
<evidence type="ECO:0000256" key="3">
    <source>
        <dbReference type="ARBA" id="ARBA00012756"/>
    </source>
</evidence>
<dbReference type="Gene3D" id="2.60.390.10">
    <property type="entry name" value="Beta-galactosidase, domain 3"/>
    <property type="match status" value="1"/>
</dbReference>
<gene>
    <name evidence="12" type="primary">lacA-1</name>
    <name evidence="12" type="ORF">Focb16_v005523</name>
</gene>
<evidence type="ECO:0000256" key="7">
    <source>
        <dbReference type="ARBA" id="ARBA00023295"/>
    </source>
</evidence>
<proteinExistence type="inferred from homology"/>
<dbReference type="InterPro" id="IPR031330">
    <property type="entry name" value="Gly_Hdrlase_35_cat"/>
</dbReference>
<dbReference type="SUPFAM" id="SSF51445">
    <property type="entry name" value="(Trans)glycosidases"/>
    <property type="match status" value="1"/>
</dbReference>
<dbReference type="FunFam" id="2.60.120.260:FF:000065">
    <property type="entry name" value="Beta-galactosidase A"/>
    <property type="match status" value="1"/>
</dbReference>
<dbReference type="Pfam" id="PF01301">
    <property type="entry name" value="Glyco_hydro_35"/>
    <property type="match status" value="1"/>
</dbReference>
<evidence type="ECO:0000313" key="12">
    <source>
        <dbReference type="EMBL" id="TVY75283.1"/>
    </source>
</evidence>
<keyword evidence="6" id="KW-0325">Glycoprotein</keyword>